<evidence type="ECO:0000256" key="1">
    <source>
        <dbReference type="ARBA" id="ARBA00000448"/>
    </source>
</evidence>
<evidence type="ECO:0000313" key="7">
    <source>
        <dbReference type="EMBL" id="KAK8847315.1"/>
    </source>
</evidence>
<comment type="similarity">
    <text evidence="2">Belongs to the glycosyl hydrolase 3 family.</text>
</comment>
<proteinExistence type="inferred from homology"/>
<organism evidence="7 8">
    <name type="scientific">Tritrichomonas musculus</name>
    <dbReference type="NCBI Taxonomy" id="1915356"/>
    <lineage>
        <taxon>Eukaryota</taxon>
        <taxon>Metamonada</taxon>
        <taxon>Parabasalia</taxon>
        <taxon>Tritrichomonadida</taxon>
        <taxon>Tritrichomonadidae</taxon>
        <taxon>Tritrichomonas</taxon>
    </lineage>
</organism>
<evidence type="ECO:0000256" key="5">
    <source>
        <dbReference type="ARBA" id="ARBA00023295"/>
    </source>
</evidence>
<dbReference type="Pfam" id="PF00933">
    <property type="entry name" value="Glyco_hydro_3"/>
    <property type="match status" value="1"/>
</dbReference>
<evidence type="ECO:0000256" key="3">
    <source>
        <dbReference type="ARBA" id="ARBA00012744"/>
    </source>
</evidence>
<dbReference type="InterPro" id="IPR002772">
    <property type="entry name" value="Glyco_hydro_3_C"/>
</dbReference>
<dbReference type="Gene3D" id="3.20.20.300">
    <property type="entry name" value="Glycoside hydrolase, family 3, N-terminal domain"/>
    <property type="match status" value="1"/>
</dbReference>
<comment type="catalytic activity">
    <reaction evidence="1">
        <text>Hydrolysis of terminal, non-reducing beta-D-glucosyl residues with release of beta-D-glucose.</text>
        <dbReference type="EC" id="3.2.1.21"/>
    </reaction>
</comment>
<evidence type="ECO:0000256" key="2">
    <source>
        <dbReference type="ARBA" id="ARBA00005336"/>
    </source>
</evidence>
<keyword evidence="8" id="KW-1185">Reference proteome</keyword>
<gene>
    <name evidence="7" type="ORF">M9Y10_019903</name>
</gene>
<comment type="caution">
    <text evidence="7">The sequence shown here is derived from an EMBL/GenBank/DDBJ whole genome shotgun (WGS) entry which is preliminary data.</text>
</comment>
<evidence type="ECO:0000256" key="4">
    <source>
        <dbReference type="ARBA" id="ARBA00022801"/>
    </source>
</evidence>
<dbReference type="Gene3D" id="2.60.40.10">
    <property type="entry name" value="Immunoglobulins"/>
    <property type="match status" value="1"/>
</dbReference>
<dbReference type="PANTHER" id="PTHR42715">
    <property type="entry name" value="BETA-GLUCOSIDASE"/>
    <property type="match status" value="1"/>
</dbReference>
<dbReference type="InterPro" id="IPR036962">
    <property type="entry name" value="Glyco_hydro_3_N_sf"/>
</dbReference>
<feature type="domain" description="Fibronectin type III-like" evidence="6">
    <location>
        <begin position="337"/>
        <end position="408"/>
    </location>
</feature>
<dbReference type="InterPro" id="IPR001764">
    <property type="entry name" value="Glyco_hydro_3_N"/>
</dbReference>
<accession>A0ABR2HHN5</accession>
<dbReference type="PANTHER" id="PTHR42715:SF10">
    <property type="entry name" value="BETA-GLUCOSIDASE"/>
    <property type="match status" value="1"/>
</dbReference>
<dbReference type="InterPro" id="IPR013783">
    <property type="entry name" value="Ig-like_fold"/>
</dbReference>
<evidence type="ECO:0000313" key="8">
    <source>
        <dbReference type="Proteomes" id="UP001470230"/>
    </source>
</evidence>
<keyword evidence="5" id="KW-0326">Glycosidase</keyword>
<dbReference type="InterPro" id="IPR036881">
    <property type="entry name" value="Glyco_hydro_3_C_sf"/>
</dbReference>
<dbReference type="InterPro" id="IPR050288">
    <property type="entry name" value="Cellulose_deg_GH3"/>
</dbReference>
<dbReference type="EC" id="3.2.1.21" evidence="3"/>
<dbReference type="EMBL" id="JAPFFF010000028">
    <property type="protein sequence ID" value="KAK8847315.1"/>
    <property type="molecule type" value="Genomic_DNA"/>
</dbReference>
<dbReference type="Pfam" id="PF01915">
    <property type="entry name" value="Glyco_hydro_3_C"/>
    <property type="match status" value="1"/>
</dbReference>
<dbReference type="SUPFAM" id="SSF51445">
    <property type="entry name" value="(Trans)glycosidases"/>
    <property type="match status" value="1"/>
</dbReference>
<dbReference type="InterPro" id="IPR017853">
    <property type="entry name" value="GH"/>
</dbReference>
<dbReference type="Proteomes" id="UP001470230">
    <property type="component" value="Unassembled WGS sequence"/>
</dbReference>
<protein>
    <recommendedName>
        <fullName evidence="3">beta-glucosidase</fullName>
        <ecNumber evidence="3">3.2.1.21</ecNumber>
    </recommendedName>
</protein>
<dbReference type="Gene3D" id="3.40.50.1700">
    <property type="entry name" value="Glycoside hydrolase family 3 C-terminal domain"/>
    <property type="match status" value="1"/>
</dbReference>
<dbReference type="Pfam" id="PF14310">
    <property type="entry name" value="Fn3-like"/>
    <property type="match status" value="1"/>
</dbReference>
<dbReference type="SMART" id="SM01217">
    <property type="entry name" value="Fn3_like"/>
    <property type="match status" value="1"/>
</dbReference>
<dbReference type="SUPFAM" id="SSF52279">
    <property type="entry name" value="Beta-D-glucan exohydrolase, C-terminal domain"/>
    <property type="match status" value="1"/>
</dbReference>
<sequence>MADFYHADKTDAVSELEKRNSKTVRSLAGECAVLLENDGTLPLPKAGEIALFGNGARHTIKGGTGSGDVNSRIVVNIEEGLENNGFTITSKKYLDDFDAHFKKLKQDYQDTIERMAKEKNTTPISITFSYPFVERTSEIITEAHIQNINTDTAVYVLSRNSGEGNDRFYEPGDYLLMKDEIKNLIFLTQHFKKVILLLNVGGVIDTAQIDAIPGINSILYISQSGNQIGNIVADLLVGKSIPSGKLSTTWAHNYNDYPYASQFSHQNGDWHDEWYKEGIYVGYRYFDRLNIEPRYCFGYGSSYTTFSIDTQKVEATNEKITVKASVKNTGSTFSGKEVIQVYVSAPNGHLDKPVQVLVGFGKTKMLGPGESDELTIECPWSYCASYCEEHARWILEEGAYIVRVGNSSRNTSIRAKIELDKCVILEQLQKVIPAANVEEISLKNIIPYQPPNDEEQLKTAPVIKLSSSSFKTRTVEYHDNVKLEDTHKDHKITMQEVIEGKFTIEELVAQLTVKEMATMSVGYANEIDGVIGQSYSQVPGGAGETSGILKDRGIVKLVLADGPAGLRLIPHFRSDSKGNLRKGGEVWGDSVTPIEPFQPGDIDWYQYCTAIPIATMLANSWDAHLIEEIGKVIGSEMQKFHVHLWLAPGMNIHRNPLCGRNFEYFSEDPVLSGICAAHETKGVQSFPGLGVTIKHFFCNNSEDNRCFINEHVNERALREIYLKNFQIPVELAKPYSIMTSYNLVNGLHTANHKPVLHNIVHNEWDYEGMIMTDWCTSMEVSLSFAKSEPRYPKASSAECINSGNDLQMPGDMTLVNEIIEGSEKGNVKLEDLQACAVRILRCCYLCQKH</sequence>
<dbReference type="InterPro" id="IPR026891">
    <property type="entry name" value="Fn3-like"/>
</dbReference>
<name>A0ABR2HHN5_9EUKA</name>
<dbReference type="PRINTS" id="PR00133">
    <property type="entry name" value="GLHYDRLASE3"/>
</dbReference>
<evidence type="ECO:0000259" key="6">
    <source>
        <dbReference type="SMART" id="SM01217"/>
    </source>
</evidence>
<reference evidence="7 8" key="1">
    <citation type="submission" date="2024-04" db="EMBL/GenBank/DDBJ databases">
        <title>Tritrichomonas musculus Genome.</title>
        <authorList>
            <person name="Alves-Ferreira E."/>
            <person name="Grigg M."/>
            <person name="Lorenzi H."/>
            <person name="Galac M."/>
        </authorList>
    </citation>
    <scope>NUCLEOTIDE SEQUENCE [LARGE SCALE GENOMIC DNA]</scope>
    <source>
        <strain evidence="7 8">EAF2021</strain>
    </source>
</reference>
<keyword evidence="4" id="KW-0378">Hydrolase</keyword>